<evidence type="ECO:0000256" key="2">
    <source>
        <dbReference type="ARBA" id="ARBA00022714"/>
    </source>
</evidence>
<evidence type="ECO:0000256" key="6">
    <source>
        <dbReference type="ARBA" id="ARBA00034078"/>
    </source>
</evidence>
<comment type="cofactor">
    <cofactor evidence="6">
        <name>[2Fe-2S] cluster</name>
        <dbReference type="ChEBI" id="CHEBI:190135"/>
    </cofactor>
</comment>
<keyword evidence="3 7" id="KW-0479">Metal-binding</keyword>
<dbReference type="InterPro" id="IPR028431">
    <property type="entry name" value="NADP_DH_HndA-like"/>
</dbReference>
<dbReference type="GO" id="GO:0016491">
    <property type="term" value="F:oxidoreductase activity"/>
    <property type="evidence" value="ECO:0007669"/>
    <property type="project" value="InterPro"/>
</dbReference>
<comment type="caution">
    <text evidence="8">The sequence shown here is derived from an EMBL/GenBank/DDBJ whole genome shotgun (WGS) entry which is preliminary data.</text>
</comment>
<reference evidence="8 9" key="1">
    <citation type="submission" date="2017-05" db="EMBL/GenBank/DDBJ databases">
        <title>Vagococcus spp. assemblies.</title>
        <authorList>
            <person name="Gulvik C.A."/>
        </authorList>
    </citation>
    <scope>NUCLEOTIDE SEQUENCE [LARGE SCALE GENOMIC DNA]</scope>
    <source>
        <strain evidence="8 9">LMG 24798</strain>
    </source>
</reference>
<dbReference type="SUPFAM" id="SSF52833">
    <property type="entry name" value="Thioredoxin-like"/>
    <property type="match status" value="1"/>
</dbReference>
<evidence type="ECO:0000313" key="9">
    <source>
        <dbReference type="Proteomes" id="UP000286773"/>
    </source>
</evidence>
<evidence type="ECO:0000256" key="5">
    <source>
        <dbReference type="ARBA" id="ARBA00023014"/>
    </source>
</evidence>
<evidence type="ECO:0000313" key="8">
    <source>
        <dbReference type="EMBL" id="RSU10666.1"/>
    </source>
</evidence>
<dbReference type="Gene3D" id="1.10.10.1590">
    <property type="entry name" value="NADH-quinone oxidoreductase subunit E"/>
    <property type="match status" value="1"/>
</dbReference>
<keyword evidence="4 7" id="KW-0408">Iron</keyword>
<evidence type="ECO:0000256" key="1">
    <source>
        <dbReference type="ARBA" id="ARBA00010643"/>
    </source>
</evidence>
<feature type="binding site" evidence="7">
    <location>
        <position position="94"/>
    </location>
    <ligand>
        <name>[2Fe-2S] cluster</name>
        <dbReference type="ChEBI" id="CHEBI:190135"/>
    </ligand>
</feature>
<dbReference type="PIRSF" id="PIRSF000216">
    <property type="entry name" value="NADH_DH_24kDa"/>
    <property type="match status" value="1"/>
</dbReference>
<dbReference type="InterPro" id="IPR042128">
    <property type="entry name" value="NuoE_dom"/>
</dbReference>
<sequence>MQKGELVMSSDLNIQEKKAIIVKHGAVKEKLLNILLDIQFSSEKGYIDKETAALVADELGMTETRVFEVISYYAMLKDKPQAKYVLKICNSSPCYVTESDKLVALLEKELHVTANQATADGLFAFNCIPCPGACHMGPIIKIKDKVFGNMDEQKVLQLLHDLREGRISL</sequence>
<gene>
    <name evidence="8" type="ORF">CBF27_10140</name>
</gene>
<name>A0A430ARI5_9ENTE</name>
<dbReference type="CDD" id="cd03064">
    <property type="entry name" value="TRX_Fd_NuoE"/>
    <property type="match status" value="1"/>
</dbReference>
<feature type="binding site" evidence="7">
    <location>
        <position position="130"/>
    </location>
    <ligand>
        <name>[2Fe-2S] cluster</name>
        <dbReference type="ChEBI" id="CHEBI:190135"/>
    </ligand>
</feature>
<evidence type="ECO:0000256" key="7">
    <source>
        <dbReference type="PIRSR" id="PIRSR000216-1"/>
    </source>
</evidence>
<comment type="cofactor">
    <cofactor evidence="7">
        <name>[2Fe-2S] cluster</name>
        <dbReference type="ChEBI" id="CHEBI:190135"/>
    </cofactor>
    <text evidence="7">Binds 1 [2Fe-2S] cluster.</text>
</comment>
<dbReference type="Proteomes" id="UP000286773">
    <property type="component" value="Unassembled WGS sequence"/>
</dbReference>
<dbReference type="PANTHER" id="PTHR43342">
    <property type="entry name" value="NADH-QUINONE OXIDOREDUCTASE, E SUBUNIT"/>
    <property type="match status" value="1"/>
</dbReference>
<organism evidence="8 9">
    <name type="scientific">Vagococcus acidifermentans</name>
    <dbReference type="NCBI Taxonomy" id="564710"/>
    <lineage>
        <taxon>Bacteria</taxon>
        <taxon>Bacillati</taxon>
        <taxon>Bacillota</taxon>
        <taxon>Bacilli</taxon>
        <taxon>Lactobacillales</taxon>
        <taxon>Enterococcaceae</taxon>
        <taxon>Vagococcus</taxon>
    </lineage>
</organism>
<comment type="similarity">
    <text evidence="1">Belongs to the complex I 24 kDa subunit family.</text>
</comment>
<keyword evidence="9" id="KW-1185">Reference proteome</keyword>
<evidence type="ECO:0000256" key="3">
    <source>
        <dbReference type="ARBA" id="ARBA00022723"/>
    </source>
</evidence>
<evidence type="ECO:0000256" key="4">
    <source>
        <dbReference type="ARBA" id="ARBA00023004"/>
    </source>
</evidence>
<dbReference type="InterPro" id="IPR002023">
    <property type="entry name" value="NuoE-like"/>
</dbReference>
<feature type="binding site" evidence="7">
    <location>
        <position position="134"/>
    </location>
    <ligand>
        <name>[2Fe-2S] cluster</name>
        <dbReference type="ChEBI" id="CHEBI:190135"/>
    </ligand>
</feature>
<accession>A0A430ARI5</accession>
<dbReference type="GO" id="GO:0046872">
    <property type="term" value="F:metal ion binding"/>
    <property type="evidence" value="ECO:0007669"/>
    <property type="project" value="UniProtKB-KW"/>
</dbReference>
<keyword evidence="2 7" id="KW-0001">2Fe-2S</keyword>
<dbReference type="InterPro" id="IPR036249">
    <property type="entry name" value="Thioredoxin-like_sf"/>
</dbReference>
<dbReference type="InterPro" id="IPR041921">
    <property type="entry name" value="NuoE_N"/>
</dbReference>
<dbReference type="GO" id="GO:0051537">
    <property type="term" value="F:2 iron, 2 sulfur cluster binding"/>
    <property type="evidence" value="ECO:0007669"/>
    <property type="project" value="UniProtKB-KW"/>
</dbReference>
<dbReference type="AlphaFoldDB" id="A0A430ARI5"/>
<keyword evidence="5 7" id="KW-0411">Iron-sulfur</keyword>
<dbReference type="EMBL" id="NGKC01000011">
    <property type="protein sequence ID" value="RSU10666.1"/>
    <property type="molecule type" value="Genomic_DNA"/>
</dbReference>
<dbReference type="Gene3D" id="3.40.30.10">
    <property type="entry name" value="Glutaredoxin"/>
    <property type="match status" value="1"/>
</dbReference>
<dbReference type="PANTHER" id="PTHR43342:SF1">
    <property type="entry name" value="BIFURCATING [FEFE] HYDROGENASE GAMMA SUBUNIT"/>
    <property type="match status" value="1"/>
</dbReference>
<proteinExistence type="inferred from homology"/>
<dbReference type="Pfam" id="PF01257">
    <property type="entry name" value="2Fe-2S_thioredx"/>
    <property type="match status" value="1"/>
</dbReference>
<protein>
    <submittedName>
        <fullName evidence="8">Formate dehydrogenase</fullName>
    </submittedName>
</protein>
<feature type="binding site" evidence="7">
    <location>
        <position position="89"/>
    </location>
    <ligand>
        <name>[2Fe-2S] cluster</name>
        <dbReference type="ChEBI" id="CHEBI:190135"/>
    </ligand>
</feature>